<dbReference type="CDD" id="cd03146">
    <property type="entry name" value="GAT1_Peptidase_E"/>
    <property type="match status" value="1"/>
</dbReference>
<evidence type="ECO:0000313" key="5">
    <source>
        <dbReference type="EMBL" id="KKR04094.1"/>
    </source>
</evidence>
<organism evidence="5 6">
    <name type="scientific">Candidatus Uhrbacteria bacterium GW2011_GWF2_39_13</name>
    <dbReference type="NCBI Taxonomy" id="1618995"/>
    <lineage>
        <taxon>Bacteria</taxon>
        <taxon>Candidatus Uhriibacteriota</taxon>
    </lineage>
</organism>
<keyword evidence="3" id="KW-0378">Hydrolase</keyword>
<dbReference type="SUPFAM" id="SSF52317">
    <property type="entry name" value="Class I glutamine amidotransferase-like"/>
    <property type="match status" value="1"/>
</dbReference>
<dbReference type="InterPro" id="IPR005320">
    <property type="entry name" value="Peptidase_S51"/>
</dbReference>
<comment type="caution">
    <text evidence="5">The sequence shown here is derived from an EMBL/GenBank/DDBJ whole genome shotgun (WGS) entry which is preliminary data.</text>
</comment>
<keyword evidence="2" id="KW-0645">Protease</keyword>
<dbReference type="PANTHER" id="PTHR20842">
    <property type="entry name" value="PROTEASE S51 ALPHA-ASPARTYL DIPEPTIDASE"/>
    <property type="match status" value="1"/>
</dbReference>
<dbReference type="Gene3D" id="3.40.50.880">
    <property type="match status" value="1"/>
</dbReference>
<evidence type="ECO:0000256" key="2">
    <source>
        <dbReference type="ARBA" id="ARBA00022670"/>
    </source>
</evidence>
<dbReference type="Proteomes" id="UP000033935">
    <property type="component" value="Unassembled WGS sequence"/>
</dbReference>
<evidence type="ECO:0000313" key="6">
    <source>
        <dbReference type="Proteomes" id="UP000033935"/>
    </source>
</evidence>
<name>A0A0G0MJA6_9BACT</name>
<evidence type="ECO:0000256" key="1">
    <source>
        <dbReference type="ARBA" id="ARBA00006534"/>
    </source>
</evidence>
<evidence type="ECO:0000256" key="3">
    <source>
        <dbReference type="ARBA" id="ARBA00022801"/>
    </source>
</evidence>
<dbReference type="Pfam" id="PF03575">
    <property type="entry name" value="Peptidase_S51"/>
    <property type="match status" value="1"/>
</dbReference>
<proteinExistence type="inferred from homology"/>
<dbReference type="AlphaFoldDB" id="A0A0G0MJA6"/>
<dbReference type="PANTHER" id="PTHR20842:SF0">
    <property type="entry name" value="ALPHA-ASPARTYL DIPEPTIDASE"/>
    <property type="match status" value="1"/>
</dbReference>
<protein>
    <submittedName>
        <fullName evidence="5">Peptidase E</fullName>
    </submittedName>
</protein>
<reference evidence="5 6" key="1">
    <citation type="journal article" date="2015" name="Nature">
        <title>rRNA introns, odd ribosomes, and small enigmatic genomes across a large radiation of phyla.</title>
        <authorList>
            <person name="Brown C.T."/>
            <person name="Hug L.A."/>
            <person name="Thomas B.C."/>
            <person name="Sharon I."/>
            <person name="Castelle C.J."/>
            <person name="Singh A."/>
            <person name="Wilkins M.J."/>
            <person name="Williams K.H."/>
            <person name="Banfield J.F."/>
        </authorList>
    </citation>
    <scope>NUCLEOTIDE SEQUENCE [LARGE SCALE GENOMIC DNA]</scope>
</reference>
<comment type="similarity">
    <text evidence="1">Belongs to the peptidase S51 family.</text>
</comment>
<dbReference type="InterPro" id="IPR029062">
    <property type="entry name" value="Class_I_gatase-like"/>
</dbReference>
<dbReference type="GO" id="GO:0008236">
    <property type="term" value="F:serine-type peptidase activity"/>
    <property type="evidence" value="ECO:0007669"/>
    <property type="project" value="UniProtKB-KW"/>
</dbReference>
<dbReference type="GO" id="GO:0006508">
    <property type="term" value="P:proteolysis"/>
    <property type="evidence" value="ECO:0007669"/>
    <property type="project" value="UniProtKB-KW"/>
</dbReference>
<accession>A0A0G0MJA6</accession>
<keyword evidence="4" id="KW-0720">Serine protease</keyword>
<dbReference type="PATRIC" id="fig|1618995.3.peg.619"/>
<evidence type="ECO:0000256" key="4">
    <source>
        <dbReference type="ARBA" id="ARBA00022825"/>
    </source>
</evidence>
<gene>
    <name evidence="5" type="ORF">UT30_C0012G0005</name>
</gene>
<sequence>MNKIVTIGGGEIGRPGYPAETTKIDKELIRLTGKKSPTVLFIPTASSDSEGYYETVKKHFGKRLGCKTDVLWLLKEKLSRKSIDEKIMLADIVYVGGGNTQKMLRVWKQNGVDKILKKAWEQGIVLSGISAGSICWFRGGTSDSRRFNNPKADLIKVTGLGFIPALHSPHYDVEKDRRPGLKKVMQKTSGVAIAIDNCCAIEFIDDTYRVISSKPQAKAYKTYWETGKYYEEVLPKTLDFMPLSDLLAKKSSIISPKRLAKLRRATLIASAGASTRLAGSTFPTKK</sequence>
<dbReference type="EMBL" id="LBWG01000012">
    <property type="protein sequence ID" value="KKR04094.1"/>
    <property type="molecule type" value="Genomic_DNA"/>
</dbReference>